<reference evidence="2 3" key="1">
    <citation type="journal article" date="2024" name="Commun. Biol.">
        <title>Comparative genomic analysis of thermophilic fungi reveals convergent evolutionary adaptations and gene losses.</title>
        <authorList>
            <person name="Steindorff A.S."/>
            <person name="Aguilar-Pontes M.V."/>
            <person name="Robinson A.J."/>
            <person name="Andreopoulos B."/>
            <person name="LaButti K."/>
            <person name="Kuo A."/>
            <person name="Mondo S."/>
            <person name="Riley R."/>
            <person name="Otillar R."/>
            <person name="Haridas S."/>
            <person name="Lipzen A."/>
            <person name="Grimwood J."/>
            <person name="Schmutz J."/>
            <person name="Clum A."/>
            <person name="Reid I.D."/>
            <person name="Moisan M.C."/>
            <person name="Butler G."/>
            <person name="Nguyen T.T.M."/>
            <person name="Dewar K."/>
            <person name="Conant G."/>
            <person name="Drula E."/>
            <person name="Henrissat B."/>
            <person name="Hansel C."/>
            <person name="Singer S."/>
            <person name="Hutchinson M.I."/>
            <person name="de Vries R.P."/>
            <person name="Natvig D.O."/>
            <person name="Powell A.J."/>
            <person name="Tsang A."/>
            <person name="Grigoriev I.V."/>
        </authorList>
    </citation>
    <scope>NUCLEOTIDE SEQUENCE [LARGE SCALE GENOMIC DNA]</scope>
    <source>
        <strain evidence="2 3">ATCC 24622</strain>
    </source>
</reference>
<proteinExistence type="predicted"/>
<dbReference type="Gene3D" id="3.10.180.10">
    <property type="entry name" value="2,3-Dihydroxybiphenyl 1,2-Dioxygenase, domain 1"/>
    <property type="match status" value="1"/>
</dbReference>
<gene>
    <name evidence="2" type="ORF">VTK73DRAFT_3092</name>
</gene>
<dbReference type="SUPFAM" id="SSF54593">
    <property type="entry name" value="Glyoxalase/Bleomycin resistance protein/Dihydroxybiphenyl dioxygenase"/>
    <property type="match status" value="1"/>
</dbReference>
<sequence>MSDWKPPSFGSPCWLSISATDVARAHKFYSTVFDWKFKPESKEYPGSSIRMFDFGPDLKLTGGILRVPDETGVLKTGHGGVSLHLIVDDLERSANAIIEAGGKILSKPKPEGKFGLYQYFEDTEGNLGSIYQVVAGGSHE</sequence>
<dbReference type="EMBL" id="JAZHXJ010000194">
    <property type="protein sequence ID" value="KAL1869447.1"/>
    <property type="molecule type" value="Genomic_DNA"/>
</dbReference>
<comment type="caution">
    <text evidence="2">The sequence shown here is derived from an EMBL/GenBank/DDBJ whole genome shotgun (WGS) entry which is preliminary data.</text>
</comment>
<accession>A0ABR3X0L2</accession>
<dbReference type="InterPro" id="IPR029068">
    <property type="entry name" value="Glyas_Bleomycin-R_OHBP_Dase"/>
</dbReference>
<dbReference type="CDD" id="cd07247">
    <property type="entry name" value="SgaA_N_like"/>
    <property type="match status" value="1"/>
</dbReference>
<dbReference type="InterPro" id="IPR052164">
    <property type="entry name" value="Anthracycline_SecMetBiosynth"/>
</dbReference>
<evidence type="ECO:0000259" key="1">
    <source>
        <dbReference type="PROSITE" id="PS51819"/>
    </source>
</evidence>
<dbReference type="Proteomes" id="UP001586593">
    <property type="component" value="Unassembled WGS sequence"/>
</dbReference>
<dbReference type="PANTHER" id="PTHR33993">
    <property type="entry name" value="GLYOXALASE-RELATED"/>
    <property type="match status" value="1"/>
</dbReference>
<evidence type="ECO:0000313" key="3">
    <source>
        <dbReference type="Proteomes" id="UP001586593"/>
    </source>
</evidence>
<protein>
    <recommendedName>
        <fullName evidence="1">VOC domain-containing protein</fullName>
    </recommendedName>
</protein>
<dbReference type="PROSITE" id="PS51819">
    <property type="entry name" value="VOC"/>
    <property type="match status" value="1"/>
</dbReference>
<feature type="domain" description="VOC" evidence="1">
    <location>
        <begin position="11"/>
        <end position="133"/>
    </location>
</feature>
<dbReference type="Pfam" id="PF00903">
    <property type="entry name" value="Glyoxalase"/>
    <property type="match status" value="1"/>
</dbReference>
<name>A0ABR3X0L2_9PEZI</name>
<dbReference type="InterPro" id="IPR004360">
    <property type="entry name" value="Glyas_Fos-R_dOase_dom"/>
</dbReference>
<dbReference type="InterPro" id="IPR037523">
    <property type="entry name" value="VOC_core"/>
</dbReference>
<keyword evidence="3" id="KW-1185">Reference proteome</keyword>
<organism evidence="2 3">
    <name type="scientific">Phialemonium thermophilum</name>
    <dbReference type="NCBI Taxonomy" id="223376"/>
    <lineage>
        <taxon>Eukaryota</taxon>
        <taxon>Fungi</taxon>
        <taxon>Dikarya</taxon>
        <taxon>Ascomycota</taxon>
        <taxon>Pezizomycotina</taxon>
        <taxon>Sordariomycetes</taxon>
        <taxon>Sordariomycetidae</taxon>
        <taxon>Cephalothecales</taxon>
        <taxon>Cephalothecaceae</taxon>
        <taxon>Phialemonium</taxon>
    </lineage>
</organism>
<evidence type="ECO:0000313" key="2">
    <source>
        <dbReference type="EMBL" id="KAL1869447.1"/>
    </source>
</evidence>